<feature type="transmembrane region" description="Helical" evidence="1">
    <location>
        <begin position="107"/>
        <end position="126"/>
    </location>
</feature>
<gene>
    <name evidence="2" type="ORF">TCON_2232</name>
</gene>
<evidence type="ECO:0000313" key="3">
    <source>
        <dbReference type="Proteomes" id="UP001516464"/>
    </source>
</evidence>
<reference evidence="2 3" key="1">
    <citation type="submission" date="2019-01" db="EMBL/GenBank/DDBJ databases">
        <title>Genomes sequencing and comparative genomics of infectious freshwater microsporidia, Cucumispora dikerogammari and Thelohania contejeani.</title>
        <authorList>
            <person name="Cormier A."/>
            <person name="Giraud I."/>
            <person name="Wattier R."/>
            <person name="Teixeira M."/>
            <person name="Grandjean F."/>
            <person name="Rigaud T."/>
            <person name="Cordaux R."/>
        </authorList>
    </citation>
    <scope>NUCLEOTIDE SEQUENCE [LARGE SCALE GENOMIC DNA]</scope>
    <source>
        <strain evidence="2">T1</strain>
        <tissue evidence="2">Spores</tissue>
    </source>
</reference>
<sequence length="404" mass="47208">MDININFRIFIIALLFCLTQIAILIGKLVLGPRKKLLSFRKTSFGRKRALILSIFSANMSLFIIYNILGALRAYSQGNVAYRSAHVEIFDQILQILEITFESIQKSLLFFSLVLFLPVFTSINIHYDSFSVNKTYIITISAYSFIRVLLYPILYFIFFNYSLLGLFLIELLSISETFLLMFIYLSIYGNLHQILCDIKIYNYRKASALKFIFSKFNTIARVFLFQFGLEIIYRSFIIAMYFMKYSYFNHLLLDGIMFLRVVSFSLQFYCLTRLVLNDNEDPPDAKPWTPQNYTDGETMVGDPYIKIDVSDMKLSNPLPTTGSFDTGLFQPNTFDMLENTAFNQNYDPSLNNKSYPFSVPEYIDSNIHNEKLNIEEGEYDYEYGEEDFNIYAYFDKPTKKDRLSK</sequence>
<keyword evidence="1" id="KW-0472">Membrane</keyword>
<keyword evidence="1" id="KW-1133">Transmembrane helix</keyword>
<protein>
    <recommendedName>
        <fullName evidence="4">Gustatory receptor</fullName>
    </recommendedName>
</protein>
<evidence type="ECO:0008006" key="4">
    <source>
        <dbReference type="Google" id="ProtNLM"/>
    </source>
</evidence>
<dbReference type="EMBL" id="SBIQ01000228">
    <property type="protein sequence ID" value="KAF7682542.1"/>
    <property type="molecule type" value="Genomic_DNA"/>
</dbReference>
<keyword evidence="1" id="KW-0812">Transmembrane</keyword>
<evidence type="ECO:0000256" key="1">
    <source>
        <dbReference type="SAM" id="Phobius"/>
    </source>
</evidence>
<dbReference type="Proteomes" id="UP001516464">
    <property type="component" value="Unassembled WGS sequence"/>
</dbReference>
<organism evidence="2 3">
    <name type="scientific">Astathelohania contejeani</name>
    <dbReference type="NCBI Taxonomy" id="164912"/>
    <lineage>
        <taxon>Eukaryota</taxon>
        <taxon>Fungi</taxon>
        <taxon>Fungi incertae sedis</taxon>
        <taxon>Microsporidia</taxon>
        <taxon>Astathelohaniidae</taxon>
        <taxon>Astathelohania</taxon>
    </lineage>
</organism>
<comment type="caution">
    <text evidence="2">The sequence shown here is derived from an EMBL/GenBank/DDBJ whole genome shotgun (WGS) entry which is preliminary data.</text>
</comment>
<proteinExistence type="predicted"/>
<feature type="transmembrane region" description="Helical" evidence="1">
    <location>
        <begin position="6"/>
        <end position="30"/>
    </location>
</feature>
<accession>A0ABQ7HWL3</accession>
<keyword evidence="3" id="KW-1185">Reference proteome</keyword>
<feature type="transmembrane region" description="Helical" evidence="1">
    <location>
        <begin position="147"/>
        <end position="168"/>
    </location>
</feature>
<name>A0ABQ7HWL3_9MICR</name>
<evidence type="ECO:0000313" key="2">
    <source>
        <dbReference type="EMBL" id="KAF7682542.1"/>
    </source>
</evidence>
<feature type="transmembrane region" description="Helical" evidence="1">
    <location>
        <begin position="50"/>
        <end position="68"/>
    </location>
</feature>
<feature type="transmembrane region" description="Helical" evidence="1">
    <location>
        <begin position="221"/>
        <end position="242"/>
    </location>
</feature>